<dbReference type="RefSeq" id="WP_271166390.1">
    <property type="nucleotide sequence ID" value="NZ_BSFD01000011.1"/>
</dbReference>
<dbReference type="InterPro" id="IPR014718">
    <property type="entry name" value="GH-type_carb-bd"/>
</dbReference>
<evidence type="ECO:0000313" key="2">
    <source>
        <dbReference type="Proteomes" id="UP001143509"/>
    </source>
</evidence>
<dbReference type="Gene3D" id="2.70.98.10">
    <property type="match status" value="1"/>
</dbReference>
<reference evidence="1" key="2">
    <citation type="submission" date="2023-01" db="EMBL/GenBank/DDBJ databases">
        <authorList>
            <person name="Sun Q."/>
            <person name="Evtushenko L."/>
        </authorList>
    </citation>
    <scope>NUCLEOTIDE SEQUENCE</scope>
    <source>
        <strain evidence="1">VKM B-1499</strain>
    </source>
</reference>
<evidence type="ECO:0000313" key="1">
    <source>
        <dbReference type="EMBL" id="GLK50243.1"/>
    </source>
</evidence>
<organism evidence="1 2">
    <name type="scientific">Brevundimonas intermedia</name>
    <dbReference type="NCBI Taxonomy" id="74315"/>
    <lineage>
        <taxon>Bacteria</taxon>
        <taxon>Pseudomonadati</taxon>
        <taxon>Pseudomonadota</taxon>
        <taxon>Alphaproteobacteria</taxon>
        <taxon>Caulobacterales</taxon>
        <taxon>Caulobacteraceae</taxon>
        <taxon>Brevundimonas</taxon>
    </lineage>
</organism>
<gene>
    <name evidence="1" type="ORF">GCM10017620_32170</name>
</gene>
<dbReference type="CDD" id="cd09021">
    <property type="entry name" value="Aldose_epim_Ec_YphB"/>
    <property type="match status" value="1"/>
</dbReference>
<dbReference type="SUPFAM" id="SSF74650">
    <property type="entry name" value="Galactose mutarotase-like"/>
    <property type="match status" value="1"/>
</dbReference>
<dbReference type="Pfam" id="PF01263">
    <property type="entry name" value="Aldose_epim"/>
    <property type="match status" value="1"/>
</dbReference>
<dbReference type="EMBL" id="BSFD01000011">
    <property type="protein sequence ID" value="GLK50243.1"/>
    <property type="molecule type" value="Genomic_DNA"/>
</dbReference>
<name>A0ABQ5TD35_9CAUL</name>
<sequence length="291" mass="31256">MSLLTLTAGDWRATVAPEQGGAILSLEWRGQPVFRQTPEGATDMLETACFPLVPYANRIADARFEFEGRDVRLRTLDRFAPHALHGDGWLNPWTVESVDDGSIEMVLDWSGGGDGEDWPWPWRARQVVQLTDLGLEVTLSVTNTGDAVMPAGLGLHPYFHKSADSRLSLSATGVWLTDAREIPERVAAPDAVVDWSGGLALAEAPFVDHAYAGWAGAAVMEGGGRRVILCGGAGAEWAQVYAPVGADYFCVEPVTHRPDVLNAPPSEQGGLARLLPGESLSLVMTVIAEDL</sequence>
<dbReference type="InterPro" id="IPR011013">
    <property type="entry name" value="Gal_mutarotase_sf_dom"/>
</dbReference>
<proteinExistence type="predicted"/>
<comment type="caution">
    <text evidence="1">The sequence shown here is derived from an EMBL/GenBank/DDBJ whole genome shotgun (WGS) entry which is preliminary data.</text>
</comment>
<dbReference type="Proteomes" id="UP001143509">
    <property type="component" value="Unassembled WGS sequence"/>
</dbReference>
<accession>A0ABQ5TD35</accession>
<protein>
    <submittedName>
        <fullName evidence="1">Aldose 1-epimerase</fullName>
    </submittedName>
</protein>
<reference evidence="1" key="1">
    <citation type="journal article" date="2014" name="Int. J. Syst. Evol. Microbiol.">
        <title>Complete genome of a new Firmicutes species belonging to the dominant human colonic microbiota ('Ruminococcus bicirculans') reveals two chromosomes and a selective capacity to utilize plant glucans.</title>
        <authorList>
            <consortium name="NISC Comparative Sequencing Program"/>
            <person name="Wegmann U."/>
            <person name="Louis P."/>
            <person name="Goesmann A."/>
            <person name="Henrissat B."/>
            <person name="Duncan S.H."/>
            <person name="Flint H.J."/>
        </authorList>
    </citation>
    <scope>NUCLEOTIDE SEQUENCE</scope>
    <source>
        <strain evidence="1">VKM B-1499</strain>
    </source>
</reference>
<dbReference type="InterPro" id="IPR008183">
    <property type="entry name" value="Aldose_1/G6P_1-epimerase"/>
</dbReference>
<keyword evidence="2" id="KW-1185">Reference proteome</keyword>